<dbReference type="Gene3D" id="3.30.565.10">
    <property type="entry name" value="Histidine kinase-like ATPase, C-terminal domain"/>
    <property type="match status" value="1"/>
</dbReference>
<accession>A0A2K9LPR8</accession>
<dbReference type="FunFam" id="3.30.565.10:FF:000010">
    <property type="entry name" value="Sensor histidine kinase RcsC"/>
    <property type="match status" value="1"/>
</dbReference>
<keyword evidence="6" id="KW-0418">Kinase</keyword>
<feature type="domain" description="Histidine kinase" evidence="12">
    <location>
        <begin position="134"/>
        <end position="355"/>
    </location>
</feature>
<dbReference type="InterPro" id="IPR011006">
    <property type="entry name" value="CheY-like_superfamily"/>
</dbReference>
<comment type="subunit">
    <text evidence="9">At low DSF concentrations, interacts with RpfF.</text>
</comment>
<keyword evidence="5" id="KW-0547">Nucleotide-binding</keyword>
<name>A0A2K9LPR8_9GAMM</name>
<dbReference type="GO" id="GO:0005524">
    <property type="term" value="F:ATP binding"/>
    <property type="evidence" value="ECO:0007669"/>
    <property type="project" value="UniProtKB-KW"/>
</dbReference>
<feature type="domain" description="Response regulatory" evidence="13">
    <location>
        <begin position="375"/>
        <end position="492"/>
    </location>
</feature>
<evidence type="ECO:0000256" key="5">
    <source>
        <dbReference type="ARBA" id="ARBA00022741"/>
    </source>
</evidence>
<dbReference type="InterPro" id="IPR003661">
    <property type="entry name" value="HisK_dim/P_dom"/>
</dbReference>
<evidence type="ECO:0000256" key="2">
    <source>
        <dbReference type="ARBA" id="ARBA00012438"/>
    </source>
</evidence>
<proteinExistence type="predicted"/>
<dbReference type="Proteomes" id="UP000235116">
    <property type="component" value="Chromosome"/>
</dbReference>
<dbReference type="InterPro" id="IPR001789">
    <property type="entry name" value="Sig_transdc_resp-reg_receiver"/>
</dbReference>
<organism evidence="14 15">
    <name type="scientific">Ketobacter alkanivorans</name>
    <dbReference type="NCBI Taxonomy" id="1917421"/>
    <lineage>
        <taxon>Bacteria</taxon>
        <taxon>Pseudomonadati</taxon>
        <taxon>Pseudomonadota</taxon>
        <taxon>Gammaproteobacteria</taxon>
        <taxon>Pseudomonadales</taxon>
        <taxon>Ketobacteraceae</taxon>
        <taxon>Ketobacter</taxon>
    </lineage>
</organism>
<evidence type="ECO:0000313" key="15">
    <source>
        <dbReference type="Proteomes" id="UP000235116"/>
    </source>
</evidence>
<dbReference type="Gene3D" id="1.10.287.130">
    <property type="match status" value="1"/>
</dbReference>
<dbReference type="Pfam" id="PF00512">
    <property type="entry name" value="HisKA"/>
    <property type="match status" value="1"/>
</dbReference>
<keyword evidence="4" id="KW-0808">Transferase</keyword>
<keyword evidence="8" id="KW-0902">Two-component regulatory system</keyword>
<dbReference type="PROSITE" id="PS50110">
    <property type="entry name" value="RESPONSE_REGULATORY"/>
    <property type="match status" value="1"/>
</dbReference>
<dbReference type="SUPFAM" id="SSF47384">
    <property type="entry name" value="Homodimeric domain of signal transducing histidine kinase"/>
    <property type="match status" value="1"/>
</dbReference>
<dbReference type="PROSITE" id="PS50109">
    <property type="entry name" value="HIS_KIN"/>
    <property type="match status" value="1"/>
</dbReference>
<dbReference type="EC" id="2.7.13.3" evidence="2"/>
<dbReference type="PANTHER" id="PTHR45339:SF1">
    <property type="entry name" value="HYBRID SIGNAL TRANSDUCTION HISTIDINE KINASE J"/>
    <property type="match status" value="1"/>
</dbReference>
<dbReference type="InterPro" id="IPR003594">
    <property type="entry name" value="HATPase_dom"/>
</dbReference>
<evidence type="ECO:0000259" key="13">
    <source>
        <dbReference type="PROSITE" id="PS50110"/>
    </source>
</evidence>
<evidence type="ECO:0000256" key="3">
    <source>
        <dbReference type="ARBA" id="ARBA00022553"/>
    </source>
</evidence>
<dbReference type="RefSeq" id="WP_101895657.1">
    <property type="nucleotide sequence ID" value="NZ_CP022684.1"/>
</dbReference>
<reference evidence="15" key="1">
    <citation type="submission" date="2017-08" db="EMBL/GenBank/DDBJ databases">
        <title>Direct submision.</title>
        <authorList>
            <person name="Kim S.-J."/>
            <person name="Rhee S.-K."/>
        </authorList>
    </citation>
    <scope>NUCLEOTIDE SEQUENCE [LARGE SCALE GENOMIC DNA]</scope>
    <source>
        <strain evidence="15">GI5</strain>
    </source>
</reference>
<dbReference type="SMART" id="SM00387">
    <property type="entry name" value="HATPase_c"/>
    <property type="match status" value="1"/>
</dbReference>
<evidence type="ECO:0000256" key="10">
    <source>
        <dbReference type="ARBA" id="ARBA00068150"/>
    </source>
</evidence>
<evidence type="ECO:0000259" key="12">
    <source>
        <dbReference type="PROSITE" id="PS50109"/>
    </source>
</evidence>
<evidence type="ECO:0000256" key="4">
    <source>
        <dbReference type="ARBA" id="ARBA00022679"/>
    </source>
</evidence>
<sequence>MSIWSKLVKTHLKKLEESCTPEVINFMLLESGLSRTADGQVAVESIADLGRYLDTLENYLGVLYRDRAEVIFNNIIESGWQDQSVGAQLDQDLAVKLEEQARLTKKLESLNKHLIHAKESAEVASRAKSVFLANMSHEIRTPMNGVIASVQLLQDTDLNKEQDELVSLINRSSNSLLNIINDILDLSKIEAGYLELVREPFNLHQLINDVCELNRAFATDKQVTINIQMEADTPKYMFGDAMRIRQILMNLVTNAIKFTRAGCVDIEVGYDQIDGERYNLIMEVHDTGIGIPKDRIDKIFESFEQADVSIGRSYGGTGLGLTISKNLVDLMDGFLEVESEKDKGASFIITLPLKKADAIQDESDDDALSKNYCKKVLLAEDNVVNQRVAQKLFSKIGLDVDIVFDGEAAVAAANAQPYDLIVMDIEMPVLDGLEASRSIIAGAGPNSATPIIAMTASVLDEDRQRILDAGMKGVVGKPVRLKQLTQELDRLLIN</sequence>
<dbReference type="SMART" id="SM00388">
    <property type="entry name" value="HisKA"/>
    <property type="match status" value="1"/>
</dbReference>
<dbReference type="OrthoDB" id="5555669at2"/>
<feature type="modified residue" description="4-aspartylphosphate" evidence="11">
    <location>
        <position position="424"/>
    </location>
</feature>
<dbReference type="CDD" id="cd16922">
    <property type="entry name" value="HATPase_EvgS-ArcB-TorS-like"/>
    <property type="match status" value="1"/>
</dbReference>
<evidence type="ECO:0000313" key="14">
    <source>
        <dbReference type="EMBL" id="AUM14283.1"/>
    </source>
</evidence>
<dbReference type="GO" id="GO:0000155">
    <property type="term" value="F:phosphorelay sensor kinase activity"/>
    <property type="evidence" value="ECO:0007669"/>
    <property type="project" value="InterPro"/>
</dbReference>
<dbReference type="SUPFAM" id="SSF52172">
    <property type="entry name" value="CheY-like"/>
    <property type="match status" value="1"/>
</dbReference>
<evidence type="ECO:0000256" key="1">
    <source>
        <dbReference type="ARBA" id="ARBA00000085"/>
    </source>
</evidence>
<gene>
    <name evidence="14" type="ORF">Kalk_18450</name>
</gene>
<dbReference type="InterPro" id="IPR005467">
    <property type="entry name" value="His_kinase_dom"/>
</dbReference>
<keyword evidence="3 11" id="KW-0597">Phosphoprotein</keyword>
<dbReference type="PRINTS" id="PR00344">
    <property type="entry name" value="BCTRLSENSOR"/>
</dbReference>
<keyword evidence="15" id="KW-1185">Reference proteome</keyword>
<evidence type="ECO:0000256" key="6">
    <source>
        <dbReference type="ARBA" id="ARBA00022777"/>
    </source>
</evidence>
<dbReference type="KEGG" id="kak:Kalk_18450"/>
<evidence type="ECO:0000256" key="9">
    <source>
        <dbReference type="ARBA" id="ARBA00064003"/>
    </source>
</evidence>
<dbReference type="EMBL" id="CP022684">
    <property type="protein sequence ID" value="AUM14283.1"/>
    <property type="molecule type" value="Genomic_DNA"/>
</dbReference>
<dbReference type="InterPro" id="IPR036097">
    <property type="entry name" value="HisK_dim/P_sf"/>
</dbReference>
<dbReference type="InterPro" id="IPR036890">
    <property type="entry name" value="HATPase_C_sf"/>
</dbReference>
<dbReference type="Pfam" id="PF00072">
    <property type="entry name" value="Response_reg"/>
    <property type="match status" value="1"/>
</dbReference>
<evidence type="ECO:0000256" key="7">
    <source>
        <dbReference type="ARBA" id="ARBA00022840"/>
    </source>
</evidence>
<dbReference type="FunFam" id="1.10.287.130:FF:000002">
    <property type="entry name" value="Two-component osmosensing histidine kinase"/>
    <property type="match status" value="1"/>
</dbReference>
<dbReference type="Gene3D" id="3.40.50.2300">
    <property type="match status" value="1"/>
</dbReference>
<dbReference type="InterPro" id="IPR004358">
    <property type="entry name" value="Sig_transdc_His_kin-like_C"/>
</dbReference>
<dbReference type="SUPFAM" id="SSF55874">
    <property type="entry name" value="ATPase domain of HSP90 chaperone/DNA topoisomerase II/histidine kinase"/>
    <property type="match status" value="1"/>
</dbReference>
<dbReference type="SMART" id="SM00448">
    <property type="entry name" value="REC"/>
    <property type="match status" value="1"/>
</dbReference>
<comment type="catalytic activity">
    <reaction evidence="1">
        <text>ATP + protein L-histidine = ADP + protein N-phospho-L-histidine.</text>
        <dbReference type="EC" id="2.7.13.3"/>
    </reaction>
</comment>
<dbReference type="AlphaFoldDB" id="A0A2K9LPR8"/>
<evidence type="ECO:0000256" key="8">
    <source>
        <dbReference type="ARBA" id="ARBA00023012"/>
    </source>
</evidence>
<protein>
    <recommendedName>
        <fullName evidence="10">Sensory/regulatory protein RpfC</fullName>
        <ecNumber evidence="2">2.7.13.3</ecNumber>
    </recommendedName>
</protein>
<dbReference type="Pfam" id="PF02518">
    <property type="entry name" value="HATPase_c"/>
    <property type="match status" value="1"/>
</dbReference>
<dbReference type="CDD" id="cd00082">
    <property type="entry name" value="HisKA"/>
    <property type="match status" value="1"/>
</dbReference>
<dbReference type="CDD" id="cd17546">
    <property type="entry name" value="REC_hyHK_CKI1_RcsC-like"/>
    <property type="match status" value="1"/>
</dbReference>
<dbReference type="PANTHER" id="PTHR45339">
    <property type="entry name" value="HYBRID SIGNAL TRANSDUCTION HISTIDINE KINASE J"/>
    <property type="match status" value="1"/>
</dbReference>
<keyword evidence="7" id="KW-0067">ATP-binding</keyword>
<evidence type="ECO:0000256" key="11">
    <source>
        <dbReference type="PROSITE-ProRule" id="PRU00169"/>
    </source>
</evidence>